<organism evidence="2">
    <name type="scientific">Ooceraea biroi</name>
    <name type="common">Clonal raider ant</name>
    <name type="synonym">Cerapachys biroi</name>
    <dbReference type="NCBI Taxonomy" id="2015173"/>
    <lineage>
        <taxon>Eukaryota</taxon>
        <taxon>Metazoa</taxon>
        <taxon>Ecdysozoa</taxon>
        <taxon>Arthropoda</taxon>
        <taxon>Hexapoda</taxon>
        <taxon>Insecta</taxon>
        <taxon>Pterygota</taxon>
        <taxon>Neoptera</taxon>
        <taxon>Endopterygota</taxon>
        <taxon>Hymenoptera</taxon>
        <taxon>Apocrita</taxon>
        <taxon>Aculeata</taxon>
        <taxon>Formicoidea</taxon>
        <taxon>Formicidae</taxon>
        <taxon>Dorylinae</taxon>
        <taxon>Ooceraea</taxon>
    </lineage>
</organism>
<feature type="compositionally biased region" description="Basic and acidic residues" evidence="1">
    <location>
        <begin position="82"/>
        <end position="93"/>
    </location>
</feature>
<dbReference type="Proteomes" id="UP000279307">
    <property type="component" value="Chromosome 12"/>
</dbReference>
<dbReference type="EMBL" id="QOIP01000012">
    <property type="protein sequence ID" value="RLU15666.1"/>
    <property type="molecule type" value="Genomic_DNA"/>
</dbReference>
<dbReference type="SUPFAM" id="SSF57850">
    <property type="entry name" value="RING/U-box"/>
    <property type="match status" value="1"/>
</dbReference>
<reference evidence="2" key="1">
    <citation type="journal article" date="2018" name="Genome Res.">
        <title>The genomic architecture and molecular evolution of ant odorant receptors.</title>
        <authorList>
            <person name="McKenzie S.K."/>
            <person name="Kronauer D.J.C."/>
        </authorList>
    </citation>
    <scope>NUCLEOTIDE SEQUENCE [LARGE SCALE GENOMIC DNA]</scope>
    <source>
        <strain evidence="2">Clonal line C1</strain>
    </source>
</reference>
<reference evidence="2" key="2">
    <citation type="submission" date="2018-07" db="EMBL/GenBank/DDBJ databases">
        <authorList>
            <person name="Mckenzie S.K."/>
            <person name="Kronauer D.J.C."/>
        </authorList>
    </citation>
    <scope>NUCLEOTIDE SEQUENCE</scope>
    <source>
        <strain evidence="2">Clonal line C1</strain>
    </source>
</reference>
<name>A0A3L8D607_OOCBI</name>
<accession>A0A3L8D607</accession>
<gene>
    <name evidence="2" type="ORF">DMN91_011420</name>
</gene>
<comment type="caution">
    <text evidence="2">The sequence shown here is derived from an EMBL/GenBank/DDBJ whole genome shotgun (WGS) entry which is preliminary data.</text>
</comment>
<evidence type="ECO:0000256" key="1">
    <source>
        <dbReference type="SAM" id="MobiDB-lite"/>
    </source>
</evidence>
<dbReference type="AlphaFoldDB" id="A0A3L8D607"/>
<feature type="region of interest" description="Disordered" evidence="1">
    <location>
        <begin position="25"/>
        <end position="99"/>
    </location>
</feature>
<dbReference type="OrthoDB" id="8194903at2759"/>
<proteinExistence type="predicted"/>
<evidence type="ECO:0000313" key="2">
    <source>
        <dbReference type="EMBL" id="RLU15666.1"/>
    </source>
</evidence>
<sequence>MQQIPNNNDQSLEINRDQIIIEYQNLYQPYDENEDNNTSESSSEDNNNDYQSENEEEYDQCSNEDLNESNIDDIEQDEEEREERFNNEARNNDNFDQNQPLYNVIKNGAEITVRASMLIILTLLLNHNLAMSCIEDIIIAIELHCLHEGLKRNSLYKFRKYFRLNQTNIIKHYYCTFCIRELRTINDECPSCHKKKNSYFVQLPIVNQLKEMYMRNGFYNKLQWRYERPVPNPGHHDRYL</sequence>
<feature type="compositionally biased region" description="Acidic residues" evidence="1">
    <location>
        <begin position="65"/>
        <end position="81"/>
    </location>
</feature>
<protein>
    <submittedName>
        <fullName evidence="2">Uncharacterized protein</fullName>
    </submittedName>
</protein>
<feature type="compositionally biased region" description="Acidic residues" evidence="1">
    <location>
        <begin position="31"/>
        <end position="59"/>
    </location>
</feature>